<feature type="transmembrane region" description="Helical" evidence="14">
    <location>
        <begin position="399"/>
        <end position="416"/>
    </location>
</feature>
<comment type="function">
    <text evidence="14">Catalyzes the transfer of a lysyl group from L-lysyl-tRNA(Lys) to membrane-bound phosphatidylglycerol (PG), which produces lysylphosphatidylglycerol (LPG), a major component of the bacterial membrane with a positive net charge. LPG synthesis contributes to bacterial virulence as it is involved in the resistance mechanism against cationic antimicrobial peptides (CAMP) produces by the host's immune system (defensins, cathelicidins) and by the competing microorganisms.</text>
</comment>
<evidence type="ECO:0000256" key="7">
    <source>
        <dbReference type="ARBA" id="ARBA00022692"/>
    </source>
</evidence>
<comment type="caution">
    <text evidence="16">The sequence shown here is derived from an EMBL/GenBank/DDBJ whole genome shotgun (WGS) entry which is preliminary data.</text>
</comment>
<feature type="transmembrane region" description="Helical" evidence="14">
    <location>
        <begin position="45"/>
        <end position="66"/>
    </location>
</feature>
<comment type="catalytic activity">
    <reaction evidence="13 14">
        <text>L-lysyl-tRNA(Lys) + a 1,2-diacyl-sn-glycero-3-phospho-(1'-sn-glycerol) = a 1,2-diacyl-sn-glycero-3-phospho-1'-(3'-O-L-lysyl)-sn-glycerol + tRNA(Lys)</text>
        <dbReference type="Rhea" id="RHEA:10668"/>
        <dbReference type="Rhea" id="RHEA-COMP:9696"/>
        <dbReference type="Rhea" id="RHEA-COMP:9697"/>
        <dbReference type="ChEBI" id="CHEBI:64716"/>
        <dbReference type="ChEBI" id="CHEBI:75792"/>
        <dbReference type="ChEBI" id="CHEBI:78442"/>
        <dbReference type="ChEBI" id="CHEBI:78529"/>
        <dbReference type="EC" id="2.3.2.3"/>
    </reaction>
</comment>
<keyword evidence="6 14" id="KW-0808">Transferase</keyword>
<dbReference type="InterPro" id="IPR022791">
    <property type="entry name" value="L-PG_synthase/AglD"/>
</dbReference>
<dbReference type="PANTHER" id="PTHR34697:SF2">
    <property type="entry name" value="PHOSPHATIDYLGLYCEROL LYSYLTRANSFERASE"/>
    <property type="match status" value="1"/>
</dbReference>
<protein>
    <recommendedName>
        <fullName evidence="4 14">Phosphatidylglycerol lysyltransferase</fullName>
        <ecNumber evidence="3 14">2.3.2.3</ecNumber>
    </recommendedName>
    <alternativeName>
        <fullName evidence="12 14">Lysylphosphatidylglycerol synthase</fullName>
    </alternativeName>
</protein>
<organism evidence="16 17">
    <name type="scientific">Enterococcus mundtii</name>
    <dbReference type="NCBI Taxonomy" id="53346"/>
    <lineage>
        <taxon>Bacteria</taxon>
        <taxon>Bacillati</taxon>
        <taxon>Bacillota</taxon>
        <taxon>Bacilli</taxon>
        <taxon>Lactobacillales</taxon>
        <taxon>Enterococcaceae</taxon>
        <taxon>Enterococcus</taxon>
    </lineage>
</organism>
<evidence type="ECO:0000256" key="3">
    <source>
        <dbReference type="ARBA" id="ARBA00012014"/>
    </source>
</evidence>
<keyword evidence="5" id="KW-1003">Cell membrane</keyword>
<evidence type="ECO:0000256" key="4">
    <source>
        <dbReference type="ARBA" id="ARBA00021546"/>
    </source>
</evidence>
<dbReference type="EMBL" id="JABCAG010000059">
    <property type="protein sequence ID" value="NMP59533.1"/>
    <property type="molecule type" value="Genomic_DNA"/>
</dbReference>
<dbReference type="Pfam" id="PF03706">
    <property type="entry name" value="LPG_synthase_TM"/>
    <property type="match status" value="1"/>
</dbReference>
<evidence type="ECO:0000256" key="2">
    <source>
        <dbReference type="ARBA" id="ARBA00008627"/>
    </source>
</evidence>
<proteinExistence type="inferred from homology"/>
<dbReference type="PANTHER" id="PTHR34697">
    <property type="entry name" value="PHOSPHATIDYLGLYCEROL LYSYLTRANSFERASE"/>
    <property type="match status" value="1"/>
</dbReference>
<keyword evidence="7 14" id="KW-0812">Transmembrane</keyword>
<comment type="subcellular location">
    <subcellularLocation>
        <location evidence="1 14">Cell membrane</location>
        <topology evidence="1 14">Multi-pass membrane protein</topology>
    </subcellularLocation>
</comment>
<evidence type="ECO:0000256" key="10">
    <source>
        <dbReference type="ARBA" id="ARBA00023136"/>
    </source>
</evidence>
<evidence type="ECO:0000256" key="13">
    <source>
        <dbReference type="ARBA" id="ARBA00047540"/>
    </source>
</evidence>
<dbReference type="GO" id="GO:0055091">
    <property type="term" value="P:phospholipid homeostasis"/>
    <property type="evidence" value="ECO:0007669"/>
    <property type="project" value="TreeGrafter"/>
</dbReference>
<keyword evidence="8 14" id="KW-1133">Transmembrane helix</keyword>
<feature type="transmembrane region" description="Helical" evidence="14">
    <location>
        <begin position="331"/>
        <end position="349"/>
    </location>
</feature>
<accession>A0A848N400</accession>
<reference evidence="16 17" key="1">
    <citation type="submission" date="2020-04" db="EMBL/GenBank/DDBJ databases">
        <authorList>
            <person name="Abaymova A."/>
            <person name="Teymurazov M."/>
            <person name="Tazyna O."/>
            <person name="Chatushin Y."/>
            <person name="Svetoch E."/>
            <person name="Pereligyn V."/>
            <person name="Pohylenko V."/>
            <person name="Platonov M."/>
            <person name="Kartsev N."/>
            <person name="Skryabin Y."/>
            <person name="Sizova A."/>
            <person name="Solomentsev V."/>
            <person name="Kislichkina A."/>
            <person name="Bogun A."/>
        </authorList>
    </citation>
    <scope>NUCLEOTIDE SEQUENCE [LARGE SCALE GENOMIC DNA]</scope>
    <source>
        <strain evidence="17">SCPM-O-B-8398 (E28)</strain>
    </source>
</reference>
<feature type="transmembrane region" description="Helical" evidence="14">
    <location>
        <begin position="369"/>
        <end position="390"/>
    </location>
</feature>
<evidence type="ECO:0000256" key="8">
    <source>
        <dbReference type="ARBA" id="ARBA00022989"/>
    </source>
</evidence>
<name>A0A848N400_ENTMU</name>
<evidence type="ECO:0000256" key="14">
    <source>
        <dbReference type="RuleBase" id="RU363042"/>
    </source>
</evidence>
<comment type="similarity">
    <text evidence="2 14">Belongs to the LPG synthase family.</text>
</comment>
<evidence type="ECO:0000256" key="9">
    <source>
        <dbReference type="ARBA" id="ARBA00023098"/>
    </source>
</evidence>
<dbReference type="SUPFAM" id="SSF55729">
    <property type="entry name" value="Acyl-CoA N-acyltransferases (Nat)"/>
    <property type="match status" value="1"/>
</dbReference>
<sequence>MTKYKKNIFKLSIALTIFFVSVFQLKEQISSISWRNIVEVVREKPLIQIIGLICIGCSGILLLVLYDYILLKGFKTKNISKLSIIKYSWIANSFNALLGFGGIVGASIRYNFYRPKIEDLDNNRLKQSISLLLVSTISGVGVLALLVLSHIFPTSQLLDEDRKLKLILFVCAILFPIYILFITIKPPIKENRWLGFQFSLVSALDYLTLGIVLYAAMRFLNIQIRFIDMESIFIVATIAGIISMIPGGLGSFDLIFLIGATRELNVNSSSVLMALVLYRISYYFIPLIIALILGISELQNKVNLGTNSFMIISKELSSIMFSISKKQMKQINRGIISIVFLIGSIYFLFNAEILLGESAYGYVESRIQLFMYALSISASSLLFTSVYGIFKGSLATWKLVRILLIMLLICEIHMIYLYNELYIFSVGVLFILGIFLYLLKKQLEIECVKSSKYEKCWLIIPNVYILANIYMFNQYPIPKQYISFSFILLFLLAANLYFIFSRKQTRKKMYLESMDKSKAYIFFEVFGGGALSHLIHLNDNQFFCEDDLEVGIIFQENERNIFVLGDPIGNPKNIFEFLNRLLMLAERKGKHLLFYQVSTRYLNYYNELNFSMFKLGEEGIIDLEKWSLAGKSKRGFRATRNQAESLGYEFEMIQPPFNSHLYKELTEISNEWLAERKEMTFSVGRFERSYLDSSFIGVIKDKNVDRIIGFVSLMPTHTDDTISIDLIRWKENSTIAMMDLLYLKILQWSQEQKFCFFNLGMAPLSSSYDNTTTWKDTIFSSVYSNSRHFYSFKGLRSYKEKFKPNWEEKYLIYNKKSLFHVLYSCYSIIHKKNSKL</sequence>
<dbReference type="InterPro" id="IPR016181">
    <property type="entry name" value="Acyl_CoA_acyltransferase"/>
</dbReference>
<dbReference type="InterPro" id="IPR024320">
    <property type="entry name" value="LPG_synthase_C"/>
</dbReference>
<dbReference type="Pfam" id="PF09924">
    <property type="entry name" value="LPG_synthase_C"/>
    <property type="match status" value="1"/>
</dbReference>
<evidence type="ECO:0000313" key="16">
    <source>
        <dbReference type="EMBL" id="NMP59533.1"/>
    </source>
</evidence>
<feature type="transmembrane region" description="Helical" evidence="14">
    <location>
        <begin position="164"/>
        <end position="184"/>
    </location>
</feature>
<keyword evidence="9 14" id="KW-0443">Lipid metabolism</keyword>
<feature type="transmembrane region" description="Helical" evidence="14">
    <location>
        <begin position="520"/>
        <end position="537"/>
    </location>
</feature>
<feature type="transmembrane region" description="Helical" evidence="14">
    <location>
        <begin position="87"/>
        <end position="108"/>
    </location>
</feature>
<evidence type="ECO:0000256" key="12">
    <source>
        <dbReference type="ARBA" id="ARBA00031899"/>
    </source>
</evidence>
<keyword evidence="11 14" id="KW-0046">Antibiotic resistance</keyword>
<feature type="transmembrane region" description="Helical" evidence="14">
    <location>
        <begin position="232"/>
        <end position="259"/>
    </location>
</feature>
<dbReference type="EC" id="2.3.2.3" evidence="3 14"/>
<evidence type="ECO:0000256" key="11">
    <source>
        <dbReference type="ARBA" id="ARBA00023251"/>
    </source>
</evidence>
<feature type="domain" description="Phosphatidylglycerol lysyltransferase C-terminal" evidence="15">
    <location>
        <begin position="530"/>
        <end position="813"/>
    </location>
</feature>
<gene>
    <name evidence="14" type="primary">mprF</name>
    <name evidence="16" type="ORF">HI921_13875</name>
</gene>
<evidence type="ECO:0000256" key="6">
    <source>
        <dbReference type="ARBA" id="ARBA00022679"/>
    </source>
</evidence>
<dbReference type="AlphaFoldDB" id="A0A848N400"/>
<dbReference type="Proteomes" id="UP000557857">
    <property type="component" value="Unassembled WGS sequence"/>
</dbReference>
<dbReference type="GO" id="GO:0006629">
    <property type="term" value="P:lipid metabolic process"/>
    <property type="evidence" value="ECO:0007669"/>
    <property type="project" value="UniProtKB-KW"/>
</dbReference>
<feature type="transmembrane region" description="Helical" evidence="14">
    <location>
        <begin position="271"/>
        <end position="295"/>
    </location>
</feature>
<dbReference type="InterPro" id="IPR051211">
    <property type="entry name" value="PG_lysyltransferase"/>
</dbReference>
<dbReference type="GO" id="GO:0005886">
    <property type="term" value="C:plasma membrane"/>
    <property type="evidence" value="ECO:0007669"/>
    <property type="project" value="UniProtKB-SubCell"/>
</dbReference>
<evidence type="ECO:0000259" key="15">
    <source>
        <dbReference type="Pfam" id="PF09924"/>
    </source>
</evidence>
<dbReference type="RefSeq" id="WP_169059076.1">
    <property type="nucleotide sequence ID" value="NZ_JABCAG010000059.1"/>
</dbReference>
<dbReference type="GO" id="GO:0046677">
    <property type="term" value="P:response to antibiotic"/>
    <property type="evidence" value="ECO:0007669"/>
    <property type="project" value="UniProtKB-KW"/>
</dbReference>
<evidence type="ECO:0000313" key="17">
    <source>
        <dbReference type="Proteomes" id="UP000557857"/>
    </source>
</evidence>
<keyword evidence="10 14" id="KW-0472">Membrane</keyword>
<feature type="transmembrane region" description="Helical" evidence="14">
    <location>
        <begin position="128"/>
        <end position="152"/>
    </location>
</feature>
<feature type="transmembrane region" description="Helical" evidence="14">
    <location>
        <begin position="422"/>
        <end position="439"/>
    </location>
</feature>
<evidence type="ECO:0000256" key="5">
    <source>
        <dbReference type="ARBA" id="ARBA00022475"/>
    </source>
</evidence>
<feature type="transmembrane region" description="Helical" evidence="14">
    <location>
        <begin position="7"/>
        <end position="25"/>
    </location>
</feature>
<evidence type="ECO:0000256" key="1">
    <source>
        <dbReference type="ARBA" id="ARBA00004651"/>
    </source>
</evidence>
<dbReference type="GO" id="GO:0050071">
    <property type="term" value="F:phosphatidylglycerol lysyltransferase activity"/>
    <property type="evidence" value="ECO:0007669"/>
    <property type="project" value="UniProtKB-EC"/>
</dbReference>
<comment type="caution">
    <text evidence="14">Lacks conserved residue(s) required for the propagation of feature annotation.</text>
</comment>
<feature type="transmembrane region" description="Helical" evidence="14">
    <location>
        <begin position="196"/>
        <end position="220"/>
    </location>
</feature>
<feature type="transmembrane region" description="Helical" evidence="14">
    <location>
        <begin position="481"/>
        <end position="500"/>
    </location>
</feature>
<feature type="transmembrane region" description="Helical" evidence="14">
    <location>
        <begin position="459"/>
        <end position="475"/>
    </location>
</feature>